<evidence type="ECO:0000256" key="2">
    <source>
        <dbReference type="SAM" id="Phobius"/>
    </source>
</evidence>
<evidence type="ECO:0000313" key="3">
    <source>
        <dbReference type="EMBL" id="KAL3767957.1"/>
    </source>
</evidence>
<accession>A0ABD3MX35</accession>
<keyword evidence="2" id="KW-0812">Transmembrane</keyword>
<feature type="compositionally biased region" description="Basic residues" evidence="1">
    <location>
        <begin position="39"/>
        <end position="54"/>
    </location>
</feature>
<evidence type="ECO:0000313" key="4">
    <source>
        <dbReference type="Proteomes" id="UP001530315"/>
    </source>
</evidence>
<gene>
    <name evidence="3" type="ORF">ACHAW5_001651</name>
</gene>
<keyword evidence="2" id="KW-0472">Membrane</keyword>
<organism evidence="3 4">
    <name type="scientific">Stephanodiscus triporus</name>
    <dbReference type="NCBI Taxonomy" id="2934178"/>
    <lineage>
        <taxon>Eukaryota</taxon>
        <taxon>Sar</taxon>
        <taxon>Stramenopiles</taxon>
        <taxon>Ochrophyta</taxon>
        <taxon>Bacillariophyta</taxon>
        <taxon>Coscinodiscophyceae</taxon>
        <taxon>Thalassiosirophycidae</taxon>
        <taxon>Stephanodiscales</taxon>
        <taxon>Stephanodiscaceae</taxon>
        <taxon>Stephanodiscus</taxon>
    </lineage>
</organism>
<feature type="compositionally biased region" description="Gly residues" evidence="1">
    <location>
        <begin position="228"/>
        <end position="254"/>
    </location>
</feature>
<dbReference type="PANTHER" id="PTHR35711">
    <property type="entry name" value="EXPRESSED PROTEIN"/>
    <property type="match status" value="1"/>
</dbReference>
<feature type="compositionally biased region" description="Polar residues" evidence="1">
    <location>
        <begin position="256"/>
        <end position="267"/>
    </location>
</feature>
<feature type="compositionally biased region" description="Acidic residues" evidence="1">
    <location>
        <begin position="218"/>
        <end position="227"/>
    </location>
</feature>
<feature type="compositionally biased region" description="Basic and acidic residues" evidence="1">
    <location>
        <begin position="91"/>
        <end position="100"/>
    </location>
</feature>
<feature type="region of interest" description="Disordered" evidence="1">
    <location>
        <begin position="1"/>
        <end position="115"/>
    </location>
</feature>
<feature type="transmembrane region" description="Helical" evidence="2">
    <location>
        <begin position="428"/>
        <end position="447"/>
    </location>
</feature>
<name>A0ABD3MX35_9STRA</name>
<feature type="compositionally biased region" description="Acidic residues" evidence="1">
    <location>
        <begin position="369"/>
        <end position="379"/>
    </location>
</feature>
<proteinExistence type="predicted"/>
<keyword evidence="4" id="KW-1185">Reference proteome</keyword>
<evidence type="ECO:0000256" key="1">
    <source>
        <dbReference type="SAM" id="MobiDB-lite"/>
    </source>
</evidence>
<dbReference type="EMBL" id="JALLAZ020001689">
    <property type="protein sequence ID" value="KAL3767957.1"/>
    <property type="molecule type" value="Genomic_DNA"/>
</dbReference>
<keyword evidence="2" id="KW-1133">Transmembrane helix</keyword>
<feature type="compositionally biased region" description="Basic and acidic residues" evidence="1">
    <location>
        <begin position="202"/>
        <end position="212"/>
    </location>
</feature>
<dbReference type="Proteomes" id="UP001530315">
    <property type="component" value="Unassembled WGS sequence"/>
</dbReference>
<feature type="compositionally biased region" description="Acidic residues" evidence="1">
    <location>
        <begin position="80"/>
        <end position="90"/>
    </location>
</feature>
<sequence length="717" mass="77971">MRRLLGLNRRKVKDDNDDEFDDNNDDDNEDRLNDDEHHPRRRSISSSRHRRRRRPDPTQPRPLSRPSQFQSRYRPPSPLVDDDDDEEENDDGPRRDDDPRTSTATTPSSSSSGGYRYALAAYADAVPHGLTNEDGTKDVAMMRTSPSSSSWGGGIARRPPSIDATGTGGGVGPDATPKTFSSTRAVLGLRRDDGDAENNVDDGGKRGGRGETRSGGWGDDDGYEDVDGGGGGGVGVGFGVAVGVVGGGGRGGGARKNSTTHVQSSFFPSKDPPIANSRLSWPVDEKRTTRTTTTTTTTSGEDRKSEEEEDDRTGGGVGLHSIAIRRRSPPSPRDVVPPSTCASSPIRRFGRRTRTAIRAPPVPRRDYDDERNEDDHEVDDDEIGRVDERMLHPDATYEERYGDAYVDGTVKYLYPAGYQSMRPRSGPWRLSVLVFVAFAILDVFVVGHCYDRGVREYYIDGVVDDVYLSDVDDDSLVMETRWCGSRPLYFMWMVSVWITVSSMSYCSIIGYVKVRDFVVANGRSQPPGTYAWEGGGGGGGGGGRIDYYLALDNAKGGGGCPVPQAAYAAVAASSSSSDIGTTTTVSAYSSYQDGIRPGRYVPSIYQSDGTPQFWGGHIYRPTQAAVAMTNRPPRRIGGRDDRGHQPAPYWMVSSVDDRRRRIYPLHDLVRVLHYIIASKGGEDNGGNRPNDMGASNDGVRVSAGNNVHVGGGDNGKN</sequence>
<dbReference type="AlphaFoldDB" id="A0ABD3MX35"/>
<feature type="region of interest" description="Disordered" evidence="1">
    <location>
        <begin position="127"/>
        <end position="379"/>
    </location>
</feature>
<reference evidence="3 4" key="1">
    <citation type="submission" date="2024-10" db="EMBL/GenBank/DDBJ databases">
        <title>Updated reference genomes for cyclostephanoid diatoms.</title>
        <authorList>
            <person name="Roberts W.R."/>
            <person name="Alverson A.J."/>
        </authorList>
    </citation>
    <scope>NUCLEOTIDE SEQUENCE [LARGE SCALE GENOMIC DNA]</scope>
    <source>
        <strain evidence="3 4">AJA276-08</strain>
    </source>
</reference>
<feature type="compositionally biased region" description="Low complexity" evidence="1">
    <location>
        <begin position="101"/>
        <end position="115"/>
    </location>
</feature>
<comment type="caution">
    <text evidence="3">The sequence shown here is derived from an EMBL/GenBank/DDBJ whole genome shotgun (WGS) entry which is preliminary data.</text>
</comment>
<feature type="compositionally biased region" description="Basic residues" evidence="1">
    <location>
        <begin position="1"/>
        <end position="11"/>
    </location>
</feature>
<feature type="compositionally biased region" description="Acidic residues" evidence="1">
    <location>
        <begin position="15"/>
        <end position="29"/>
    </location>
</feature>
<feature type="region of interest" description="Disordered" evidence="1">
    <location>
        <begin position="679"/>
        <end position="717"/>
    </location>
</feature>
<feature type="transmembrane region" description="Helical" evidence="2">
    <location>
        <begin position="489"/>
        <end position="512"/>
    </location>
</feature>
<dbReference type="PANTHER" id="PTHR35711:SF1">
    <property type="entry name" value="ECTODERMAL, ISOFORM F"/>
    <property type="match status" value="1"/>
</dbReference>
<protein>
    <submittedName>
        <fullName evidence="3">Uncharacterized protein</fullName>
    </submittedName>
</protein>